<keyword evidence="5" id="KW-0378">Hydrolase</keyword>
<dbReference type="GO" id="GO:0005634">
    <property type="term" value="C:nucleus"/>
    <property type="evidence" value="ECO:0007669"/>
    <property type="project" value="UniProtKB-SubCell"/>
</dbReference>
<evidence type="ECO:0000256" key="2">
    <source>
        <dbReference type="ARBA" id="ARBA00010208"/>
    </source>
</evidence>
<comment type="subcellular location">
    <subcellularLocation>
        <location evidence="1">Nucleus</location>
    </subcellularLocation>
</comment>
<dbReference type="InterPro" id="IPR036265">
    <property type="entry name" value="HIT-like_sf"/>
</dbReference>
<evidence type="ECO:0000256" key="9">
    <source>
        <dbReference type="ARBA" id="ARBA00048222"/>
    </source>
</evidence>
<reference evidence="10" key="1">
    <citation type="journal article" date="2020" name="G3 (Bethesda)">
        <title>High-Quality Assemblies for Three Invasive Social Wasps from the &lt;i&gt;Vespula&lt;/i&gt; Genus.</title>
        <authorList>
            <person name="Harrop T.W.R."/>
            <person name="Guhlin J."/>
            <person name="McLaughlin G.M."/>
            <person name="Permina E."/>
            <person name="Stockwell P."/>
            <person name="Gilligan J."/>
            <person name="Le Lec M.F."/>
            <person name="Gruber M.A.M."/>
            <person name="Quinn O."/>
            <person name="Lovegrove M."/>
            <person name="Duncan E.J."/>
            <person name="Remnant E.J."/>
            <person name="Van Eeckhoven J."/>
            <person name="Graham B."/>
            <person name="Knapp R.A."/>
            <person name="Langford K.W."/>
            <person name="Kronenberg Z."/>
            <person name="Press M.O."/>
            <person name="Eacker S.M."/>
            <person name="Wilson-Rankin E.E."/>
            <person name="Purcell J."/>
            <person name="Lester P.J."/>
            <person name="Dearden P.K."/>
        </authorList>
    </citation>
    <scope>NUCLEOTIDE SEQUENCE</scope>
    <source>
        <strain evidence="10">Marl-1</strain>
    </source>
</reference>
<gene>
    <name evidence="10" type="ORF">HZH66_004843</name>
</gene>
<dbReference type="Gene3D" id="3.30.200.40">
    <property type="entry name" value="Scavenger mRNA decapping enzyme, N-terminal domain"/>
    <property type="match status" value="1"/>
</dbReference>
<dbReference type="InterPro" id="IPR008594">
    <property type="entry name" value="DcpS/DCS2"/>
</dbReference>
<evidence type="ECO:0000313" key="10">
    <source>
        <dbReference type="EMBL" id="KAF7402576.1"/>
    </source>
</evidence>
<evidence type="ECO:0000256" key="5">
    <source>
        <dbReference type="ARBA" id="ARBA00022801"/>
    </source>
</evidence>
<comment type="caution">
    <text evidence="10">The sequence shown here is derived from an EMBL/GenBank/DDBJ whole genome shotgun (WGS) entry which is preliminary data.</text>
</comment>
<evidence type="ECO:0000256" key="3">
    <source>
        <dbReference type="ARBA" id="ARBA00012520"/>
    </source>
</evidence>
<sequence>MIGRIHDVLICTKIVAKGSKVKATFISRKVHRTRFVNMADHCVDTDEAECPPAKKIKIEIENTDKNDESLHEAEINLSTFEMKRILQNNNTRKQIYIEDELFLKEGFFNEDTTIQKVFSNHIYANYRCFPIREYNGLNVLLIHPATPKHIEKFKKKELHIVNETYELYEKITLPHITSQQFSLEWIDNILTHKAEQDKIVYEDTNKETGFVMVPDLKWDGKPQTLKLLALPFQKVKCMRELNASHLPLLRNIRDAGIACISEKYNIPASQLRIYLHYQPSYYYLHVHFSYLMFETPGIHVDRAHLLSTVINNLELMPDYYTKCILSFLVFEGDSLCTKFREHGVVGKKKSESEET</sequence>
<evidence type="ECO:0000256" key="6">
    <source>
        <dbReference type="ARBA" id="ARBA00023242"/>
    </source>
</evidence>
<dbReference type="SUPFAM" id="SSF54197">
    <property type="entry name" value="HIT-like"/>
    <property type="match status" value="1"/>
</dbReference>
<keyword evidence="11" id="KW-1185">Reference proteome</keyword>
<keyword evidence="6" id="KW-0539">Nucleus</keyword>
<evidence type="ECO:0000256" key="7">
    <source>
        <dbReference type="ARBA" id="ARBA00029885"/>
    </source>
</evidence>
<name>A0A834K9F9_VESVU</name>
<evidence type="ECO:0000313" key="11">
    <source>
        <dbReference type="Proteomes" id="UP000614350"/>
    </source>
</evidence>
<evidence type="ECO:0000256" key="4">
    <source>
        <dbReference type="ARBA" id="ARBA00015636"/>
    </source>
</evidence>
<dbReference type="GO" id="GO:0000290">
    <property type="term" value="P:deadenylation-dependent decapping of nuclear-transcribed mRNA"/>
    <property type="evidence" value="ECO:0007669"/>
    <property type="project" value="InterPro"/>
</dbReference>
<dbReference type="SUPFAM" id="SSF102860">
    <property type="entry name" value="mRNA decapping enzyme DcpS N-terminal domain"/>
    <property type="match status" value="1"/>
</dbReference>
<protein>
    <recommendedName>
        <fullName evidence="4">m7GpppX diphosphatase</fullName>
        <ecNumber evidence="3">3.6.1.59</ecNumber>
    </recommendedName>
    <alternativeName>
        <fullName evidence="8">Decapping scavenger enzyme</fullName>
    </alternativeName>
    <alternativeName>
        <fullName evidence="7">Scavenger mRNA-decapping enzyme DcpS</fullName>
    </alternativeName>
</protein>
<dbReference type="InterPro" id="IPR011145">
    <property type="entry name" value="Scavenger_mRNA_decap_enz_N"/>
</dbReference>
<dbReference type="Proteomes" id="UP000614350">
    <property type="component" value="Unassembled WGS sequence"/>
</dbReference>
<dbReference type="Pfam" id="PF11969">
    <property type="entry name" value="DcpS_C"/>
    <property type="match status" value="1"/>
</dbReference>
<dbReference type="GO" id="GO:0000340">
    <property type="term" value="F:RNA 7-methylguanosine cap binding"/>
    <property type="evidence" value="ECO:0007669"/>
    <property type="project" value="TreeGrafter"/>
</dbReference>
<evidence type="ECO:0000256" key="8">
    <source>
        <dbReference type="ARBA" id="ARBA00030609"/>
    </source>
</evidence>
<proteinExistence type="inferred from homology"/>
<dbReference type="FunFam" id="3.30.428.10:FF:000006">
    <property type="entry name" value="m7GpppX diphosphatase"/>
    <property type="match status" value="1"/>
</dbReference>
<dbReference type="PANTHER" id="PTHR12978">
    <property type="entry name" value="HISTIDINE TRIAD HIT PROTEIN MEMBER"/>
    <property type="match status" value="1"/>
</dbReference>
<comment type="catalytic activity">
    <reaction evidence="9">
        <text>a 5'-end (N(7)-methyl 5'-triphosphoguanosine)-ribonucleoside in mRNA + H2O = N(7)-methyl-GMP + a 5'-end diphospho-ribonucleoside in mRNA + 2 H(+)</text>
        <dbReference type="Rhea" id="RHEA:65388"/>
        <dbReference type="Rhea" id="RHEA-COMP:17165"/>
        <dbReference type="Rhea" id="RHEA-COMP:17167"/>
        <dbReference type="ChEBI" id="CHEBI:15377"/>
        <dbReference type="ChEBI" id="CHEBI:15378"/>
        <dbReference type="ChEBI" id="CHEBI:58285"/>
        <dbReference type="ChEBI" id="CHEBI:156461"/>
        <dbReference type="ChEBI" id="CHEBI:167616"/>
        <dbReference type="EC" id="3.6.1.59"/>
    </reaction>
</comment>
<dbReference type="AlphaFoldDB" id="A0A834K9F9"/>
<dbReference type="GO" id="GO:0000932">
    <property type="term" value="C:P-body"/>
    <property type="evidence" value="ECO:0007669"/>
    <property type="project" value="TreeGrafter"/>
</dbReference>
<dbReference type="EMBL" id="JACSEA010000004">
    <property type="protein sequence ID" value="KAF7402576.1"/>
    <property type="molecule type" value="Genomic_DNA"/>
</dbReference>
<dbReference type="GO" id="GO:0140932">
    <property type="term" value="F:5'-(N(7)-methyl 5'-triphosphoguanosine)-[mRNA] diphosphatase activity"/>
    <property type="evidence" value="ECO:0007669"/>
    <property type="project" value="UniProtKB-EC"/>
</dbReference>
<dbReference type="EC" id="3.6.1.59" evidence="3"/>
<dbReference type="Gene3D" id="3.30.428.10">
    <property type="entry name" value="HIT-like"/>
    <property type="match status" value="1"/>
</dbReference>
<dbReference type="PANTHER" id="PTHR12978:SF0">
    <property type="entry name" value="M7GPPPX DIPHOSPHATASE"/>
    <property type="match status" value="1"/>
</dbReference>
<organism evidence="10 11">
    <name type="scientific">Vespula vulgaris</name>
    <name type="common">Yellow jacket</name>
    <name type="synonym">Wasp</name>
    <dbReference type="NCBI Taxonomy" id="7454"/>
    <lineage>
        <taxon>Eukaryota</taxon>
        <taxon>Metazoa</taxon>
        <taxon>Ecdysozoa</taxon>
        <taxon>Arthropoda</taxon>
        <taxon>Hexapoda</taxon>
        <taxon>Insecta</taxon>
        <taxon>Pterygota</taxon>
        <taxon>Neoptera</taxon>
        <taxon>Endopterygota</taxon>
        <taxon>Hymenoptera</taxon>
        <taxon>Apocrita</taxon>
        <taxon>Aculeata</taxon>
        <taxon>Vespoidea</taxon>
        <taxon>Vespidae</taxon>
        <taxon>Vespinae</taxon>
        <taxon>Vespula</taxon>
    </lineage>
</organism>
<dbReference type="Pfam" id="PF05652">
    <property type="entry name" value="DcpS"/>
    <property type="match status" value="1"/>
</dbReference>
<accession>A0A834K9F9</accession>
<evidence type="ECO:0000256" key="1">
    <source>
        <dbReference type="ARBA" id="ARBA00004123"/>
    </source>
</evidence>
<comment type="similarity">
    <text evidence="2">Belongs to the HIT family.</text>
</comment>